<name>A0A1N7SQ36_9BURK</name>
<organism evidence="1 2">
    <name type="scientific">Paraburkholderia ribeironis</name>
    <dbReference type="NCBI Taxonomy" id="1247936"/>
    <lineage>
        <taxon>Bacteria</taxon>
        <taxon>Pseudomonadati</taxon>
        <taxon>Pseudomonadota</taxon>
        <taxon>Betaproteobacteria</taxon>
        <taxon>Burkholderiales</taxon>
        <taxon>Burkholderiaceae</taxon>
        <taxon>Paraburkholderia</taxon>
    </lineage>
</organism>
<dbReference type="STRING" id="1247936.BN2475_1250008"/>
<dbReference type="Proteomes" id="UP000187012">
    <property type="component" value="Unassembled WGS sequence"/>
</dbReference>
<dbReference type="EMBL" id="CYGX02000125">
    <property type="protein sequence ID" value="SIT49066.1"/>
    <property type="molecule type" value="Genomic_DNA"/>
</dbReference>
<protein>
    <submittedName>
        <fullName evidence="1">Uncharacterized protein</fullName>
    </submittedName>
</protein>
<dbReference type="AlphaFoldDB" id="A0A1N7SQ36"/>
<evidence type="ECO:0000313" key="2">
    <source>
        <dbReference type="Proteomes" id="UP000187012"/>
    </source>
</evidence>
<proteinExistence type="predicted"/>
<reference evidence="1 2" key="1">
    <citation type="submission" date="2016-12" db="EMBL/GenBank/DDBJ databases">
        <authorList>
            <person name="Song W.-J."/>
            <person name="Kurnit D.M."/>
        </authorList>
    </citation>
    <scope>NUCLEOTIDE SEQUENCE [LARGE SCALE GENOMIC DNA]</scope>
    <source>
        <strain evidence="1 2">STM7296</strain>
    </source>
</reference>
<accession>A0A1N7SQ36</accession>
<keyword evidence="2" id="KW-1185">Reference proteome</keyword>
<gene>
    <name evidence="1" type="ORF">BN2475_1250008</name>
</gene>
<sequence length="70" mass="7940">MRMLDGHASGQQMIMQFLRPLRRQLPAEERAHFFGFGTQHFGKHLRVVSVSGQTGFEGALQETENKARLA</sequence>
<evidence type="ECO:0000313" key="1">
    <source>
        <dbReference type="EMBL" id="SIT49066.1"/>
    </source>
</evidence>